<feature type="transmembrane region" description="Helical" evidence="6">
    <location>
        <begin position="409"/>
        <end position="431"/>
    </location>
</feature>
<feature type="transmembrane region" description="Helical" evidence="6">
    <location>
        <begin position="357"/>
        <end position="377"/>
    </location>
</feature>
<evidence type="ECO:0000256" key="3">
    <source>
        <dbReference type="ARBA" id="ARBA00022692"/>
    </source>
</evidence>
<evidence type="ECO:0000256" key="2">
    <source>
        <dbReference type="ARBA" id="ARBA00022448"/>
    </source>
</evidence>
<dbReference type="InterPro" id="IPR011701">
    <property type="entry name" value="MFS"/>
</dbReference>
<name>A0A8H8U333_9HELO</name>
<dbReference type="PROSITE" id="PS50850">
    <property type="entry name" value="MFS"/>
    <property type="match status" value="1"/>
</dbReference>
<evidence type="ECO:0000256" key="1">
    <source>
        <dbReference type="ARBA" id="ARBA00004141"/>
    </source>
</evidence>
<dbReference type="GO" id="GO:0016020">
    <property type="term" value="C:membrane"/>
    <property type="evidence" value="ECO:0007669"/>
    <property type="project" value="UniProtKB-SubCell"/>
</dbReference>
<keyword evidence="2" id="KW-0813">Transport</keyword>
<comment type="caution">
    <text evidence="9">The sequence shown here is derived from an EMBL/GenBank/DDBJ whole genome shotgun (WGS) entry which is preliminary data.</text>
</comment>
<dbReference type="FunFam" id="1.20.1250.20:FF:000068">
    <property type="entry name" value="MFS general substrate transporter"/>
    <property type="match status" value="1"/>
</dbReference>
<feature type="chain" id="PRO_5034558869" evidence="7">
    <location>
        <begin position="22"/>
        <end position="540"/>
    </location>
</feature>
<organism evidence="9 10">
    <name type="scientific">Lachnellula subtilissima</name>
    <dbReference type="NCBI Taxonomy" id="602034"/>
    <lineage>
        <taxon>Eukaryota</taxon>
        <taxon>Fungi</taxon>
        <taxon>Dikarya</taxon>
        <taxon>Ascomycota</taxon>
        <taxon>Pezizomycotina</taxon>
        <taxon>Leotiomycetes</taxon>
        <taxon>Helotiales</taxon>
        <taxon>Lachnaceae</taxon>
        <taxon>Lachnellula</taxon>
    </lineage>
</organism>
<feature type="non-terminal residue" evidence="9">
    <location>
        <position position="540"/>
    </location>
</feature>
<evidence type="ECO:0000313" key="10">
    <source>
        <dbReference type="Proteomes" id="UP000462212"/>
    </source>
</evidence>
<keyword evidence="3 6" id="KW-0812">Transmembrane</keyword>
<feature type="transmembrane region" description="Helical" evidence="6">
    <location>
        <begin position="127"/>
        <end position="145"/>
    </location>
</feature>
<dbReference type="Gene3D" id="1.20.1250.20">
    <property type="entry name" value="MFS general substrate transporter like domains"/>
    <property type="match status" value="2"/>
</dbReference>
<sequence>RRESIFLLLYLSLSLPNLQVSNPTAARSNMASQEPKITTSSIDVADVDATEKGIVLVHSTTSEAKSGMPDAPSAPFDEAATKRLLRKLDLRLIPFLALIYLLCFLDRTNVGNARLFSLEKDLHMKGLDYNVALAIMFPFYVFAEVPSNMMMKRIRPSIWLTVIMVTWSVVTICMGFVRNYTGLLVARSFLGLFEGGLFPGVSYYITMWYKRRECGTRLAFFFSAATAAGAFGGLIARGIAEMNNLGGYAGWRWIFILEGLLTLVVGSFAYWVIQDYPSTAGFLSTKEKIEVERRLADDNDGLATEFDMRYVYQALRDWKIWVMSVIAIGILTAIYSISLFLPTIIKEMGYSSNTAQLMTVPVYVVACFCTVAGNYASDKTGRRGIFVLGFEILAILGFLLLIATEKPHVQYAGTFFAASGIYCLFPMVISWNGNNIGGSLKRGVGIAMQVGIGNLGGVISSFVYLIKDEPRFINGHAILIALISMSLVLTLFMTIYLGRENARRDVLLSQQNLSLEDISDDEKYVQREKGDDASFFRYTV</sequence>
<feature type="transmembrane region" description="Helical" evidence="6">
    <location>
        <begin position="443"/>
        <end position="466"/>
    </location>
</feature>
<dbReference type="GO" id="GO:0022857">
    <property type="term" value="F:transmembrane transporter activity"/>
    <property type="evidence" value="ECO:0007669"/>
    <property type="project" value="InterPro"/>
</dbReference>
<dbReference type="PANTHER" id="PTHR43791:SF57">
    <property type="entry name" value="MAJOR FACILITATOR SUPERFAMILY (MFS) PROFILE DOMAIN-CONTAINING PROTEIN"/>
    <property type="match status" value="1"/>
</dbReference>
<evidence type="ECO:0000259" key="8">
    <source>
        <dbReference type="PROSITE" id="PS50850"/>
    </source>
</evidence>
<evidence type="ECO:0000256" key="4">
    <source>
        <dbReference type="ARBA" id="ARBA00022989"/>
    </source>
</evidence>
<proteinExistence type="predicted"/>
<dbReference type="OrthoDB" id="2962993at2759"/>
<feature type="transmembrane region" description="Helical" evidence="6">
    <location>
        <begin position="90"/>
        <end position="107"/>
    </location>
</feature>
<evidence type="ECO:0000256" key="6">
    <source>
        <dbReference type="SAM" id="Phobius"/>
    </source>
</evidence>
<dbReference type="PANTHER" id="PTHR43791">
    <property type="entry name" value="PERMEASE-RELATED"/>
    <property type="match status" value="1"/>
</dbReference>
<keyword evidence="4 6" id="KW-1133">Transmembrane helix</keyword>
<comment type="subcellular location">
    <subcellularLocation>
        <location evidence="1">Membrane</location>
        <topology evidence="1">Multi-pass membrane protein</topology>
    </subcellularLocation>
</comment>
<feature type="transmembrane region" description="Helical" evidence="6">
    <location>
        <begin position="183"/>
        <end position="206"/>
    </location>
</feature>
<feature type="signal peptide" evidence="7">
    <location>
        <begin position="1"/>
        <end position="21"/>
    </location>
</feature>
<evidence type="ECO:0000313" key="9">
    <source>
        <dbReference type="EMBL" id="TVY31818.1"/>
    </source>
</evidence>
<keyword evidence="10" id="KW-1185">Reference proteome</keyword>
<accession>A0A8H8U333</accession>
<feature type="transmembrane region" description="Helical" evidence="6">
    <location>
        <begin position="157"/>
        <end position="177"/>
    </location>
</feature>
<keyword evidence="5 6" id="KW-0472">Membrane</keyword>
<feature type="transmembrane region" description="Helical" evidence="6">
    <location>
        <begin position="318"/>
        <end position="345"/>
    </location>
</feature>
<gene>
    <name evidence="9" type="ORF">LSUB1_G008440</name>
</gene>
<feature type="transmembrane region" description="Helical" evidence="6">
    <location>
        <begin position="251"/>
        <end position="273"/>
    </location>
</feature>
<dbReference type="InterPro" id="IPR036259">
    <property type="entry name" value="MFS_trans_sf"/>
</dbReference>
<reference evidence="9 10" key="1">
    <citation type="submission" date="2018-05" db="EMBL/GenBank/DDBJ databases">
        <title>Genome sequencing and assembly of the regulated plant pathogen Lachnellula willkommii and related sister species for the development of diagnostic species identification markers.</title>
        <authorList>
            <person name="Giroux E."/>
            <person name="Bilodeau G."/>
        </authorList>
    </citation>
    <scope>NUCLEOTIDE SEQUENCE [LARGE SCALE GENOMIC DNA]</scope>
    <source>
        <strain evidence="9 10">CBS 197.66</strain>
    </source>
</reference>
<feature type="domain" description="Major facilitator superfamily (MFS) profile" evidence="8">
    <location>
        <begin position="92"/>
        <end position="502"/>
    </location>
</feature>
<feature type="transmembrane region" description="Helical" evidence="6">
    <location>
        <begin position="384"/>
        <end position="403"/>
    </location>
</feature>
<dbReference type="InterPro" id="IPR020846">
    <property type="entry name" value="MFS_dom"/>
</dbReference>
<dbReference type="EMBL" id="QGMJ01001270">
    <property type="protein sequence ID" value="TVY31818.1"/>
    <property type="molecule type" value="Genomic_DNA"/>
</dbReference>
<protein>
    <submittedName>
        <fullName evidence="9">Putative transporter</fullName>
    </submittedName>
</protein>
<dbReference type="FunFam" id="1.20.1250.20:FF:000034">
    <property type="entry name" value="MFS general substrate transporter"/>
    <property type="match status" value="1"/>
</dbReference>
<evidence type="ECO:0000256" key="5">
    <source>
        <dbReference type="ARBA" id="ARBA00023136"/>
    </source>
</evidence>
<dbReference type="Pfam" id="PF07690">
    <property type="entry name" value="MFS_1"/>
    <property type="match status" value="1"/>
</dbReference>
<dbReference type="Proteomes" id="UP000462212">
    <property type="component" value="Unassembled WGS sequence"/>
</dbReference>
<dbReference type="SUPFAM" id="SSF103473">
    <property type="entry name" value="MFS general substrate transporter"/>
    <property type="match status" value="1"/>
</dbReference>
<feature type="transmembrane region" description="Helical" evidence="6">
    <location>
        <begin position="218"/>
        <end position="239"/>
    </location>
</feature>
<feature type="transmembrane region" description="Helical" evidence="6">
    <location>
        <begin position="478"/>
        <end position="498"/>
    </location>
</feature>
<evidence type="ECO:0000256" key="7">
    <source>
        <dbReference type="SAM" id="SignalP"/>
    </source>
</evidence>
<dbReference type="AlphaFoldDB" id="A0A8H8U333"/>
<keyword evidence="7" id="KW-0732">Signal</keyword>